<dbReference type="InterPro" id="IPR029016">
    <property type="entry name" value="GAF-like_dom_sf"/>
</dbReference>
<dbReference type="RefSeq" id="WP_244760103.1">
    <property type="nucleotide sequence ID" value="NZ_JALJCJ010000002.1"/>
</dbReference>
<evidence type="ECO:0000256" key="1">
    <source>
        <dbReference type="ARBA" id="ARBA00023015"/>
    </source>
</evidence>
<evidence type="ECO:0000259" key="5">
    <source>
        <dbReference type="PROSITE" id="PS51078"/>
    </source>
</evidence>
<evidence type="ECO:0000256" key="2">
    <source>
        <dbReference type="ARBA" id="ARBA00023125"/>
    </source>
</evidence>
<comment type="caution">
    <text evidence="6">The sequence shown here is derived from an EMBL/GenBank/DDBJ whole genome shotgun (WGS) entry which is preliminary data.</text>
</comment>
<dbReference type="SMART" id="SM00346">
    <property type="entry name" value="HTH_ICLR"/>
    <property type="match status" value="1"/>
</dbReference>
<reference evidence="6" key="1">
    <citation type="submission" date="2022-04" db="EMBL/GenBank/DDBJ databases">
        <title>Shinella lacus sp. nov., a novel member of the genus Shinella from water.</title>
        <authorList>
            <person name="Deng Y."/>
        </authorList>
    </citation>
    <scope>NUCLEOTIDE SEQUENCE</scope>
    <source>
        <strain evidence="6">JCM 31239</strain>
    </source>
</reference>
<dbReference type="Gene3D" id="3.30.450.40">
    <property type="match status" value="1"/>
</dbReference>
<organism evidence="6 7">
    <name type="scientific">Shinella curvata</name>
    <dbReference type="NCBI Taxonomy" id="1817964"/>
    <lineage>
        <taxon>Bacteria</taxon>
        <taxon>Pseudomonadati</taxon>
        <taxon>Pseudomonadota</taxon>
        <taxon>Alphaproteobacteria</taxon>
        <taxon>Hyphomicrobiales</taxon>
        <taxon>Rhizobiaceae</taxon>
        <taxon>Shinella</taxon>
    </lineage>
</organism>
<dbReference type="InterPro" id="IPR005471">
    <property type="entry name" value="Tscrpt_reg_IclR_N"/>
</dbReference>
<dbReference type="InterPro" id="IPR050707">
    <property type="entry name" value="HTH_MetabolicPath_Reg"/>
</dbReference>
<dbReference type="SUPFAM" id="SSF46785">
    <property type="entry name" value="Winged helix' DNA-binding domain"/>
    <property type="match status" value="1"/>
</dbReference>
<dbReference type="InterPro" id="IPR036388">
    <property type="entry name" value="WH-like_DNA-bd_sf"/>
</dbReference>
<feature type="domain" description="IclR-ED" evidence="5">
    <location>
        <begin position="73"/>
        <end position="256"/>
    </location>
</feature>
<dbReference type="InterPro" id="IPR036390">
    <property type="entry name" value="WH_DNA-bd_sf"/>
</dbReference>
<evidence type="ECO:0000256" key="3">
    <source>
        <dbReference type="ARBA" id="ARBA00023163"/>
    </source>
</evidence>
<evidence type="ECO:0000259" key="4">
    <source>
        <dbReference type="PROSITE" id="PS51077"/>
    </source>
</evidence>
<dbReference type="SUPFAM" id="SSF55781">
    <property type="entry name" value="GAF domain-like"/>
    <property type="match status" value="1"/>
</dbReference>
<dbReference type="Pfam" id="PF01614">
    <property type="entry name" value="IclR_C"/>
    <property type="match status" value="1"/>
</dbReference>
<accession>A0ABT8XF76</accession>
<name>A0ABT8XF76_9HYPH</name>
<dbReference type="Gene3D" id="1.10.10.10">
    <property type="entry name" value="Winged helix-like DNA-binding domain superfamily/Winged helix DNA-binding domain"/>
    <property type="match status" value="1"/>
</dbReference>
<dbReference type="PROSITE" id="PS51078">
    <property type="entry name" value="ICLR_ED"/>
    <property type="match status" value="1"/>
</dbReference>
<keyword evidence="7" id="KW-1185">Reference proteome</keyword>
<evidence type="ECO:0000313" key="7">
    <source>
        <dbReference type="Proteomes" id="UP001177080"/>
    </source>
</evidence>
<evidence type="ECO:0000313" key="6">
    <source>
        <dbReference type="EMBL" id="MDO6122399.1"/>
    </source>
</evidence>
<dbReference type="Pfam" id="PF09339">
    <property type="entry name" value="HTH_IclR"/>
    <property type="match status" value="1"/>
</dbReference>
<dbReference type="PANTHER" id="PTHR30136:SF24">
    <property type="entry name" value="HTH-TYPE TRANSCRIPTIONAL REPRESSOR ALLR"/>
    <property type="match status" value="1"/>
</dbReference>
<keyword evidence="1" id="KW-0805">Transcription regulation</keyword>
<proteinExistence type="predicted"/>
<sequence>MEKERDGEGGTGTLGKAMAILETVALSDRPLRFTDVLAVSGQPRGTLHRQLSHLVQEGLLELRPDHAYVPGLRLLKLASASWARNEVRAVAAPFLEALHRQTGETVHFGVLRGREIIYLDKVESRQAVRMNSQIGNASPAFCTGVGKAALSTLDTAALEAVLEGMEFRRFTPHTIADRPSFIAELDRIRQSGIAFDREEHEPGIRCVAAPVFDDSRSLVAGVSVTGPAYRVSEEQLLEWAPLVRDAAGGIMGELSARLGPQR</sequence>
<keyword evidence="3" id="KW-0804">Transcription</keyword>
<dbReference type="PROSITE" id="PS51077">
    <property type="entry name" value="HTH_ICLR"/>
    <property type="match status" value="1"/>
</dbReference>
<dbReference type="Proteomes" id="UP001177080">
    <property type="component" value="Unassembled WGS sequence"/>
</dbReference>
<keyword evidence="2" id="KW-0238">DNA-binding</keyword>
<dbReference type="PANTHER" id="PTHR30136">
    <property type="entry name" value="HELIX-TURN-HELIX TRANSCRIPTIONAL REGULATOR, ICLR FAMILY"/>
    <property type="match status" value="1"/>
</dbReference>
<protein>
    <submittedName>
        <fullName evidence="6">IclR family transcriptional regulator</fullName>
    </submittedName>
</protein>
<feature type="domain" description="HTH iclR-type" evidence="4">
    <location>
        <begin position="11"/>
        <end position="72"/>
    </location>
</feature>
<dbReference type="InterPro" id="IPR014757">
    <property type="entry name" value="Tscrpt_reg_IclR_C"/>
</dbReference>
<dbReference type="EMBL" id="WHSC02000006">
    <property type="protein sequence ID" value="MDO6122399.1"/>
    <property type="molecule type" value="Genomic_DNA"/>
</dbReference>
<gene>
    <name evidence="6" type="ORF">GB928_014495</name>
</gene>